<accession>A0AAD5MS33</accession>
<feature type="compositionally biased region" description="Low complexity" evidence="1">
    <location>
        <begin position="67"/>
        <end position="91"/>
    </location>
</feature>
<reference evidence="2" key="1">
    <citation type="submission" date="2021-06" db="EMBL/GenBank/DDBJ databases">
        <title>Parelaphostrongylus tenuis whole genome reference sequence.</title>
        <authorList>
            <person name="Garwood T.J."/>
            <person name="Larsen P.A."/>
            <person name="Fountain-Jones N.M."/>
            <person name="Garbe J.R."/>
            <person name="Macchietto M.G."/>
            <person name="Kania S.A."/>
            <person name="Gerhold R.W."/>
            <person name="Richards J.E."/>
            <person name="Wolf T.M."/>
        </authorList>
    </citation>
    <scope>NUCLEOTIDE SEQUENCE</scope>
    <source>
        <strain evidence="2">MNPRO001-30</strain>
        <tissue evidence="2">Meninges</tissue>
    </source>
</reference>
<evidence type="ECO:0000313" key="2">
    <source>
        <dbReference type="EMBL" id="KAJ1363587.1"/>
    </source>
</evidence>
<organism evidence="2 3">
    <name type="scientific">Parelaphostrongylus tenuis</name>
    <name type="common">Meningeal worm</name>
    <dbReference type="NCBI Taxonomy" id="148309"/>
    <lineage>
        <taxon>Eukaryota</taxon>
        <taxon>Metazoa</taxon>
        <taxon>Ecdysozoa</taxon>
        <taxon>Nematoda</taxon>
        <taxon>Chromadorea</taxon>
        <taxon>Rhabditida</taxon>
        <taxon>Rhabditina</taxon>
        <taxon>Rhabditomorpha</taxon>
        <taxon>Strongyloidea</taxon>
        <taxon>Metastrongylidae</taxon>
        <taxon>Parelaphostrongylus</taxon>
    </lineage>
</organism>
<feature type="compositionally biased region" description="Pro residues" evidence="1">
    <location>
        <begin position="57"/>
        <end position="66"/>
    </location>
</feature>
<evidence type="ECO:0000313" key="3">
    <source>
        <dbReference type="Proteomes" id="UP001196413"/>
    </source>
</evidence>
<name>A0AAD5MS33_PARTN</name>
<protein>
    <submittedName>
        <fullName evidence="2">Uncharacterized protein</fullName>
    </submittedName>
</protein>
<dbReference type="EMBL" id="JAHQIW010004769">
    <property type="protein sequence ID" value="KAJ1363587.1"/>
    <property type="molecule type" value="Genomic_DNA"/>
</dbReference>
<sequence length="184" mass="19569">MAVVGPPGQSSGSSQPTGTPFYGQPAPMYPNAGYPGSYPYHAPHASMPPGHAVTPSQQPPPPPAPQFAPGTHPAAHPAHPQHQQYMHQQQMWRSAYPAPGPGQMPPQAPRYAYPSRIPAPQAAPNQQSAPSPGANKMRYPPQPPPSQPVVAPQQQQQQYPTSAIAVGRLISIVCYPHGSLRLLQ</sequence>
<feature type="compositionally biased region" description="Low complexity" evidence="1">
    <location>
        <begin position="118"/>
        <end position="134"/>
    </location>
</feature>
<evidence type="ECO:0000256" key="1">
    <source>
        <dbReference type="SAM" id="MobiDB-lite"/>
    </source>
</evidence>
<dbReference type="AlphaFoldDB" id="A0AAD5MS33"/>
<gene>
    <name evidence="2" type="ORF">KIN20_023485</name>
</gene>
<feature type="compositionally biased region" description="Low complexity" evidence="1">
    <location>
        <begin position="1"/>
        <end position="20"/>
    </location>
</feature>
<feature type="region of interest" description="Disordered" evidence="1">
    <location>
        <begin position="1"/>
        <end position="156"/>
    </location>
</feature>
<comment type="caution">
    <text evidence="2">The sequence shown here is derived from an EMBL/GenBank/DDBJ whole genome shotgun (WGS) entry which is preliminary data.</text>
</comment>
<keyword evidence="3" id="KW-1185">Reference proteome</keyword>
<feature type="compositionally biased region" description="Pro residues" evidence="1">
    <location>
        <begin position="98"/>
        <end position="108"/>
    </location>
</feature>
<proteinExistence type="predicted"/>
<dbReference type="Proteomes" id="UP001196413">
    <property type="component" value="Unassembled WGS sequence"/>
</dbReference>